<keyword evidence="3" id="KW-1185">Reference proteome</keyword>
<comment type="caution">
    <text evidence="2">The sequence shown here is derived from an EMBL/GenBank/DDBJ whole genome shotgun (WGS) entry which is preliminary data.</text>
</comment>
<feature type="region of interest" description="Disordered" evidence="1">
    <location>
        <begin position="16"/>
        <end position="38"/>
    </location>
</feature>
<organism evidence="2 3">
    <name type="scientific">Streptomyces daqingensis</name>
    <dbReference type="NCBI Taxonomy" id="1472640"/>
    <lineage>
        <taxon>Bacteria</taxon>
        <taxon>Bacillati</taxon>
        <taxon>Actinomycetota</taxon>
        <taxon>Actinomycetes</taxon>
        <taxon>Kitasatosporales</taxon>
        <taxon>Streptomycetaceae</taxon>
        <taxon>Streptomyces</taxon>
    </lineage>
</organism>
<name>A0ABQ2MK75_9ACTN</name>
<dbReference type="Proteomes" id="UP000631535">
    <property type="component" value="Unassembled WGS sequence"/>
</dbReference>
<sequence length="68" mass="7530">MFPVAGPMIVEVTKRHAGSALPDAPQVPEEPRPPGRSRHTLARALRRLADRLEPPRCTADHALRPHPQ</sequence>
<evidence type="ECO:0000313" key="2">
    <source>
        <dbReference type="EMBL" id="GGO54059.1"/>
    </source>
</evidence>
<dbReference type="RefSeq" id="WP_189038758.1">
    <property type="nucleotide sequence ID" value="NZ_BMMP01000014.1"/>
</dbReference>
<gene>
    <name evidence="2" type="ORF">GCM10012287_42120</name>
</gene>
<protein>
    <submittedName>
        <fullName evidence="2">Uncharacterized protein</fullName>
    </submittedName>
</protein>
<proteinExistence type="predicted"/>
<evidence type="ECO:0000256" key="1">
    <source>
        <dbReference type="SAM" id="MobiDB-lite"/>
    </source>
</evidence>
<reference evidence="3" key="1">
    <citation type="journal article" date="2019" name="Int. J. Syst. Evol. Microbiol.">
        <title>The Global Catalogue of Microorganisms (GCM) 10K type strain sequencing project: providing services to taxonomists for standard genome sequencing and annotation.</title>
        <authorList>
            <consortium name="The Broad Institute Genomics Platform"/>
            <consortium name="The Broad Institute Genome Sequencing Center for Infectious Disease"/>
            <person name="Wu L."/>
            <person name="Ma J."/>
        </authorList>
    </citation>
    <scope>NUCLEOTIDE SEQUENCE [LARGE SCALE GENOMIC DNA]</scope>
    <source>
        <strain evidence="3">CGMCC 4.7178</strain>
    </source>
</reference>
<feature type="region of interest" description="Disordered" evidence="1">
    <location>
        <begin position="49"/>
        <end position="68"/>
    </location>
</feature>
<evidence type="ECO:0000313" key="3">
    <source>
        <dbReference type="Proteomes" id="UP000631535"/>
    </source>
</evidence>
<accession>A0ABQ2MK75</accession>
<dbReference type="EMBL" id="BMMP01000014">
    <property type="protein sequence ID" value="GGO54059.1"/>
    <property type="molecule type" value="Genomic_DNA"/>
</dbReference>